<evidence type="ECO:0000256" key="6">
    <source>
        <dbReference type="ARBA" id="ARBA00022989"/>
    </source>
</evidence>
<reference evidence="10 11" key="1">
    <citation type="submission" date="2019-03" db="EMBL/GenBank/DDBJ databases">
        <title>Subsurface microbial communities from deep shales in Ohio and West Virginia, USA.</title>
        <authorList>
            <person name="Wrighton K."/>
        </authorList>
    </citation>
    <scope>NUCLEOTIDE SEQUENCE [LARGE SCALE GENOMIC DNA]</scope>
    <source>
        <strain evidence="10 11">MSL 6dP</strain>
    </source>
</reference>
<feature type="transmembrane region" description="Helical" evidence="9">
    <location>
        <begin position="76"/>
        <end position="96"/>
    </location>
</feature>
<evidence type="ECO:0000313" key="10">
    <source>
        <dbReference type="EMBL" id="TDX48903.1"/>
    </source>
</evidence>
<comment type="subcellular location">
    <subcellularLocation>
        <location evidence="1">Cell membrane</location>
        <topology evidence="1">Multi-pass membrane protein</topology>
    </subcellularLocation>
</comment>
<organism evidence="10 11">
    <name type="scientific">Orenia marismortui</name>
    <dbReference type="NCBI Taxonomy" id="46469"/>
    <lineage>
        <taxon>Bacteria</taxon>
        <taxon>Bacillati</taxon>
        <taxon>Bacillota</taxon>
        <taxon>Clostridia</taxon>
        <taxon>Halanaerobiales</taxon>
        <taxon>Halobacteroidaceae</taxon>
        <taxon>Orenia</taxon>
    </lineage>
</organism>
<dbReference type="InterPro" id="IPR025720">
    <property type="entry name" value="RibU"/>
</dbReference>
<evidence type="ECO:0000256" key="3">
    <source>
        <dbReference type="ARBA" id="ARBA00022448"/>
    </source>
</evidence>
<dbReference type="GO" id="GO:0005886">
    <property type="term" value="C:plasma membrane"/>
    <property type="evidence" value="ECO:0007669"/>
    <property type="project" value="UniProtKB-SubCell"/>
</dbReference>
<dbReference type="InterPro" id="IPR024529">
    <property type="entry name" value="ECF_trnsprt_substrate-spec"/>
</dbReference>
<keyword evidence="11" id="KW-1185">Reference proteome</keyword>
<evidence type="ECO:0000256" key="2">
    <source>
        <dbReference type="ARBA" id="ARBA00005540"/>
    </source>
</evidence>
<comment type="function">
    <text evidence="8">Probably a riboflavin-binding protein that interacts with the energy-coupling factor (ECF) ABC-transporter complex.</text>
</comment>
<dbReference type="EMBL" id="SOEG01000024">
    <property type="protein sequence ID" value="TDX48903.1"/>
    <property type="molecule type" value="Genomic_DNA"/>
</dbReference>
<evidence type="ECO:0000313" key="11">
    <source>
        <dbReference type="Proteomes" id="UP000295832"/>
    </source>
</evidence>
<dbReference type="AlphaFoldDB" id="A0A4R8H2P4"/>
<feature type="transmembrane region" description="Helical" evidence="9">
    <location>
        <begin position="43"/>
        <end position="70"/>
    </location>
</feature>
<evidence type="ECO:0000256" key="7">
    <source>
        <dbReference type="ARBA" id="ARBA00023136"/>
    </source>
</evidence>
<protein>
    <recommendedName>
        <fullName evidence="8">Riboflavin transporter</fullName>
    </recommendedName>
</protein>
<gene>
    <name evidence="10" type="ORF">C7959_12414</name>
</gene>
<accession>A0A4R8H2P4</accession>
<proteinExistence type="inferred from homology"/>
<feature type="transmembrane region" description="Helical" evidence="9">
    <location>
        <begin position="6"/>
        <end position="36"/>
    </location>
</feature>
<keyword evidence="6 9" id="KW-1133">Transmembrane helix</keyword>
<dbReference type="RefSeq" id="WP_134117781.1">
    <property type="nucleotide sequence ID" value="NZ_SOEG01000024.1"/>
</dbReference>
<dbReference type="PANTHER" id="PTHR38438">
    <property type="entry name" value="RIBOFLAVIN TRANSPORTER RIBU"/>
    <property type="match status" value="1"/>
</dbReference>
<comment type="caution">
    <text evidence="10">The sequence shown here is derived from an EMBL/GenBank/DDBJ whole genome shotgun (WGS) entry which is preliminary data.</text>
</comment>
<dbReference type="Pfam" id="PF12822">
    <property type="entry name" value="ECF_trnsprt"/>
    <property type="match status" value="1"/>
</dbReference>
<dbReference type="GO" id="GO:0032217">
    <property type="term" value="F:riboflavin transmembrane transporter activity"/>
    <property type="evidence" value="ECO:0007669"/>
    <property type="project" value="UniProtKB-UniRule"/>
</dbReference>
<dbReference type="STRING" id="926561.GCA_000379025_02076"/>
<evidence type="ECO:0000256" key="9">
    <source>
        <dbReference type="SAM" id="Phobius"/>
    </source>
</evidence>
<keyword evidence="4 8" id="KW-1003">Cell membrane</keyword>
<dbReference type="Gene3D" id="1.10.1760.20">
    <property type="match status" value="1"/>
</dbReference>
<keyword evidence="3 8" id="KW-0813">Transport</keyword>
<feature type="transmembrane region" description="Helical" evidence="9">
    <location>
        <begin position="105"/>
        <end position="127"/>
    </location>
</feature>
<dbReference type="PIRSF" id="PIRSF037778">
    <property type="entry name" value="UCP037778_transp_RibU"/>
    <property type="match status" value="1"/>
</dbReference>
<evidence type="ECO:0000256" key="1">
    <source>
        <dbReference type="ARBA" id="ARBA00004651"/>
    </source>
</evidence>
<name>A0A4R8H2P4_9FIRM</name>
<evidence type="ECO:0000256" key="4">
    <source>
        <dbReference type="ARBA" id="ARBA00022475"/>
    </source>
</evidence>
<evidence type="ECO:0000256" key="5">
    <source>
        <dbReference type="ARBA" id="ARBA00022692"/>
    </source>
</evidence>
<sequence length="184" mass="19924">MDLKKIINIGVLSALSLIFMVAIKFPIIPTVPYLLYEAGDIPILIIAFLYGSSAGLGATIVLSLLMAIFTGLGGPFGAFMHFLATGSLVVVAGYIYQKHHTVKGAIYALVMGSIAMTIVMSIANPLLTPIFYGIPREEVLKILLPGIVPFNIIKSFINSGLTLLIYKKLANFLREKGLLYSFNN</sequence>
<comment type="similarity">
    <text evidence="2 8">Belongs to the prokaryotic riboflavin transporter (P-RFT) (TC 2.A.87) family.</text>
</comment>
<evidence type="ECO:0000256" key="8">
    <source>
        <dbReference type="PIRNR" id="PIRNR037778"/>
    </source>
</evidence>
<keyword evidence="7 8" id="KW-0472">Membrane</keyword>
<dbReference type="PANTHER" id="PTHR38438:SF1">
    <property type="entry name" value="RIBOFLAVIN TRANSPORTER RIBU"/>
    <property type="match status" value="1"/>
</dbReference>
<keyword evidence="5 9" id="KW-0812">Transmembrane</keyword>
<dbReference type="Proteomes" id="UP000295832">
    <property type="component" value="Unassembled WGS sequence"/>
</dbReference>